<comment type="similarity">
    <text evidence="2">Belongs to the binding-protein-dependent transport system permease family. MalFG subfamily.</text>
</comment>
<dbReference type="RefSeq" id="WP_227778601.1">
    <property type="nucleotide sequence ID" value="NZ_BAABKX010000024.1"/>
</dbReference>
<dbReference type="CDD" id="cd06261">
    <property type="entry name" value="TM_PBP2"/>
    <property type="match status" value="1"/>
</dbReference>
<dbReference type="AlphaFoldDB" id="A0AAV3UQ05"/>
<dbReference type="EMBL" id="BAABKX010000024">
    <property type="protein sequence ID" value="GAA5062836.1"/>
    <property type="molecule type" value="Genomic_DNA"/>
</dbReference>
<feature type="transmembrane region" description="Helical" evidence="9">
    <location>
        <begin position="220"/>
        <end position="240"/>
    </location>
</feature>
<keyword evidence="8 9" id="KW-0472">Membrane</keyword>
<keyword evidence="5" id="KW-0762">Sugar transport</keyword>
<evidence type="ECO:0000313" key="11">
    <source>
        <dbReference type="EMBL" id="GAA5062836.1"/>
    </source>
</evidence>
<dbReference type="GO" id="GO:0005886">
    <property type="term" value="C:plasma membrane"/>
    <property type="evidence" value="ECO:0007669"/>
    <property type="project" value="UniProtKB-SubCell"/>
</dbReference>
<feature type="transmembrane region" description="Helical" evidence="9">
    <location>
        <begin position="86"/>
        <end position="105"/>
    </location>
</feature>
<keyword evidence="7 9" id="KW-1133">Transmembrane helix</keyword>
<evidence type="ECO:0000259" key="10">
    <source>
        <dbReference type="PROSITE" id="PS50928"/>
    </source>
</evidence>
<comment type="caution">
    <text evidence="11">The sequence shown here is derived from an EMBL/GenBank/DDBJ whole genome shotgun (WGS) entry which is preliminary data.</text>
</comment>
<feature type="transmembrane region" description="Helical" evidence="9">
    <location>
        <begin position="20"/>
        <end position="40"/>
    </location>
</feature>
<name>A0AAV3UQ05_9EURY</name>
<organism evidence="11 12">
    <name type="scientific">Haladaptatus pallidirubidus</name>
    <dbReference type="NCBI Taxonomy" id="1008152"/>
    <lineage>
        <taxon>Archaea</taxon>
        <taxon>Methanobacteriati</taxon>
        <taxon>Methanobacteriota</taxon>
        <taxon>Stenosarchaea group</taxon>
        <taxon>Halobacteria</taxon>
        <taxon>Halobacteriales</taxon>
        <taxon>Haladaptataceae</taxon>
        <taxon>Haladaptatus</taxon>
    </lineage>
</organism>
<feature type="transmembrane region" description="Helical" evidence="9">
    <location>
        <begin position="148"/>
        <end position="171"/>
    </location>
</feature>
<sequence>MSTETRIRSAVEELSTYTTITYLVFAFGMVFFLFPVFWVISMSIRLPGEVLTYPVQLIPQQITFEPYRQVLQDSSMVTWIFNSLKIAVLEVVGIILIAVPAAYAFSRFDFRGKKHALFSILLFQMISPVVIVIPLYNMMAELNLLNKHIGLILLYIGLQVPFSIWLLKSYFDTIPSGLDEAARVDGCNRLQTLIYILLPSMGPGIAVVAIFNFVFSWAEFVMAFTVLGKSELYTVSIGLFSFQGQYSTDWRVISAASVIAMLPLLIMFLGLQRYFVKGLVEGAVKG</sequence>
<keyword evidence="6 9" id="KW-0812">Transmembrane</keyword>
<evidence type="ECO:0000256" key="4">
    <source>
        <dbReference type="ARBA" id="ARBA00022475"/>
    </source>
</evidence>
<accession>A0AAV3UQ05</accession>
<protein>
    <submittedName>
        <fullName evidence="11">Carbohydrate ABC transporter permease</fullName>
    </submittedName>
</protein>
<keyword evidence="3 9" id="KW-0813">Transport</keyword>
<dbReference type="Gene3D" id="1.10.3720.10">
    <property type="entry name" value="MetI-like"/>
    <property type="match status" value="1"/>
</dbReference>
<evidence type="ECO:0000313" key="12">
    <source>
        <dbReference type="Proteomes" id="UP001501729"/>
    </source>
</evidence>
<dbReference type="PROSITE" id="PS50928">
    <property type="entry name" value="ABC_TM1"/>
    <property type="match status" value="1"/>
</dbReference>
<comment type="subcellular location">
    <subcellularLocation>
        <location evidence="1 9">Cell membrane</location>
        <topology evidence="1 9">Multi-pass membrane protein</topology>
    </subcellularLocation>
</comment>
<feature type="transmembrane region" description="Helical" evidence="9">
    <location>
        <begin position="117"/>
        <end position="136"/>
    </location>
</feature>
<dbReference type="InterPro" id="IPR000515">
    <property type="entry name" value="MetI-like"/>
</dbReference>
<proteinExistence type="inferred from homology"/>
<dbReference type="Pfam" id="PF00528">
    <property type="entry name" value="BPD_transp_1"/>
    <property type="match status" value="1"/>
</dbReference>
<evidence type="ECO:0000256" key="3">
    <source>
        <dbReference type="ARBA" id="ARBA00022448"/>
    </source>
</evidence>
<evidence type="ECO:0000256" key="1">
    <source>
        <dbReference type="ARBA" id="ARBA00004651"/>
    </source>
</evidence>
<dbReference type="GeneID" id="68617068"/>
<evidence type="ECO:0000256" key="6">
    <source>
        <dbReference type="ARBA" id="ARBA00022692"/>
    </source>
</evidence>
<dbReference type="PANTHER" id="PTHR32243:SF50">
    <property type="entry name" value="MALTOSE_MALTODEXTRIN TRANSPORT SYSTEM PERMEASE PROTEIN MALG"/>
    <property type="match status" value="1"/>
</dbReference>
<evidence type="ECO:0000256" key="2">
    <source>
        <dbReference type="ARBA" id="ARBA00009047"/>
    </source>
</evidence>
<evidence type="ECO:0000256" key="7">
    <source>
        <dbReference type="ARBA" id="ARBA00022989"/>
    </source>
</evidence>
<keyword evidence="12" id="KW-1185">Reference proteome</keyword>
<reference evidence="11 12" key="1">
    <citation type="journal article" date="2019" name="Int. J. Syst. Evol. Microbiol.">
        <title>The Global Catalogue of Microorganisms (GCM) 10K type strain sequencing project: providing services to taxonomists for standard genome sequencing and annotation.</title>
        <authorList>
            <consortium name="The Broad Institute Genomics Platform"/>
            <consortium name="The Broad Institute Genome Sequencing Center for Infectious Disease"/>
            <person name="Wu L."/>
            <person name="Ma J."/>
        </authorList>
    </citation>
    <scope>NUCLEOTIDE SEQUENCE [LARGE SCALE GENOMIC DNA]</scope>
    <source>
        <strain evidence="11 12">JCM 17504</strain>
    </source>
</reference>
<feature type="domain" description="ABC transmembrane type-1" evidence="10">
    <location>
        <begin position="80"/>
        <end position="271"/>
    </location>
</feature>
<dbReference type="Proteomes" id="UP001501729">
    <property type="component" value="Unassembled WGS sequence"/>
</dbReference>
<dbReference type="SUPFAM" id="SSF161098">
    <property type="entry name" value="MetI-like"/>
    <property type="match status" value="1"/>
</dbReference>
<gene>
    <name evidence="11" type="ORF">GCM10025751_50640</name>
</gene>
<dbReference type="PANTHER" id="PTHR32243">
    <property type="entry name" value="MALTOSE TRANSPORT SYSTEM PERMEASE-RELATED"/>
    <property type="match status" value="1"/>
</dbReference>
<feature type="transmembrane region" description="Helical" evidence="9">
    <location>
        <begin position="192"/>
        <end position="214"/>
    </location>
</feature>
<keyword evidence="4" id="KW-1003">Cell membrane</keyword>
<dbReference type="InterPro" id="IPR035906">
    <property type="entry name" value="MetI-like_sf"/>
</dbReference>
<evidence type="ECO:0000256" key="8">
    <source>
        <dbReference type="ARBA" id="ARBA00023136"/>
    </source>
</evidence>
<dbReference type="GO" id="GO:0055085">
    <property type="term" value="P:transmembrane transport"/>
    <property type="evidence" value="ECO:0007669"/>
    <property type="project" value="InterPro"/>
</dbReference>
<dbReference type="InterPro" id="IPR050901">
    <property type="entry name" value="BP-dep_ABC_trans_perm"/>
</dbReference>
<evidence type="ECO:0000256" key="9">
    <source>
        <dbReference type="RuleBase" id="RU363032"/>
    </source>
</evidence>
<feature type="transmembrane region" description="Helical" evidence="9">
    <location>
        <begin position="252"/>
        <end position="271"/>
    </location>
</feature>
<evidence type="ECO:0000256" key="5">
    <source>
        <dbReference type="ARBA" id="ARBA00022597"/>
    </source>
</evidence>